<dbReference type="CDD" id="cd02208">
    <property type="entry name" value="cupin_RmlC-like"/>
    <property type="match status" value="1"/>
</dbReference>
<feature type="region of interest" description="Disordered" evidence="1">
    <location>
        <begin position="263"/>
        <end position="308"/>
    </location>
</feature>
<dbReference type="InterPro" id="IPR014710">
    <property type="entry name" value="RmlC-like_jellyroll"/>
</dbReference>
<name>A0ABR2V3G5_9PEZI</name>
<evidence type="ECO:0000313" key="4">
    <source>
        <dbReference type="Proteomes" id="UP001408356"/>
    </source>
</evidence>
<gene>
    <name evidence="3" type="ORF">SUNI508_05692</name>
</gene>
<accession>A0ABR2V3G5</accession>
<dbReference type="InterPro" id="IPR011051">
    <property type="entry name" value="RmlC_Cupin_sf"/>
</dbReference>
<protein>
    <submittedName>
        <fullName evidence="3">Cupin type-2 domain-containing protein</fullName>
    </submittedName>
</protein>
<feature type="compositionally biased region" description="Acidic residues" evidence="1">
    <location>
        <begin position="329"/>
        <end position="339"/>
    </location>
</feature>
<dbReference type="Proteomes" id="UP001408356">
    <property type="component" value="Unassembled WGS sequence"/>
</dbReference>
<evidence type="ECO:0000259" key="2">
    <source>
        <dbReference type="Pfam" id="PF07883"/>
    </source>
</evidence>
<dbReference type="EMBL" id="JARVKF010000179">
    <property type="protein sequence ID" value="KAK9421457.1"/>
    <property type="molecule type" value="Genomic_DNA"/>
</dbReference>
<organism evidence="3 4">
    <name type="scientific">Seiridium unicorne</name>
    <dbReference type="NCBI Taxonomy" id="138068"/>
    <lineage>
        <taxon>Eukaryota</taxon>
        <taxon>Fungi</taxon>
        <taxon>Dikarya</taxon>
        <taxon>Ascomycota</taxon>
        <taxon>Pezizomycotina</taxon>
        <taxon>Sordariomycetes</taxon>
        <taxon>Xylariomycetidae</taxon>
        <taxon>Amphisphaeriales</taxon>
        <taxon>Sporocadaceae</taxon>
        <taxon>Seiridium</taxon>
    </lineage>
</organism>
<sequence length="339" mass="37352">MTIDIAAPKIAIQYSALVVDSNAHAFAMPPRTDYTTQTIFSRPAPAAVTYDLSIPNQATITLPPKSTWTSGPHWHETHTEFLRVLSGAAEITLSGAVLPSVTRDDGIVTVPRGAVHEWRRSRAANGGEDLVVREWTQPGDGAKEIFFRNLNGLVLDFVKQQEAATKGEQQMAWLTILTRRPGHHHNNTNWRASTRHSANMGKWDDKSDRDLIFAILLTVKGDGPLKVSWELIKQQMDSWGHDFSKDAMNQRWSKTIFKEFKNSKNGETGTAQADKAAKATVARKRKAPKAQTAASPPSTTAEADDEELAPVVSKKIKAAGKLATANLSDQDDELEIDEH</sequence>
<comment type="caution">
    <text evidence="3">The sequence shown here is derived from an EMBL/GenBank/DDBJ whole genome shotgun (WGS) entry which is preliminary data.</text>
</comment>
<reference evidence="3 4" key="1">
    <citation type="journal article" date="2024" name="J. Plant Pathol.">
        <title>Sequence and assembly of the genome of Seiridium unicorne, isolate CBS 538.82, causal agent of cypress canker disease.</title>
        <authorList>
            <person name="Scali E."/>
            <person name="Rocca G.D."/>
            <person name="Danti R."/>
            <person name="Garbelotto M."/>
            <person name="Barberini S."/>
            <person name="Baroncelli R."/>
            <person name="Emiliani G."/>
        </authorList>
    </citation>
    <scope>NUCLEOTIDE SEQUENCE [LARGE SCALE GENOMIC DNA]</scope>
    <source>
        <strain evidence="3 4">BM-138-508</strain>
    </source>
</reference>
<feature type="domain" description="Cupin type-2" evidence="2">
    <location>
        <begin position="61"/>
        <end position="119"/>
    </location>
</feature>
<dbReference type="InterPro" id="IPR013096">
    <property type="entry name" value="Cupin_2"/>
</dbReference>
<proteinExistence type="predicted"/>
<feature type="region of interest" description="Disordered" evidence="1">
    <location>
        <begin position="320"/>
        <end position="339"/>
    </location>
</feature>
<feature type="compositionally biased region" description="Low complexity" evidence="1">
    <location>
        <begin position="271"/>
        <end position="280"/>
    </location>
</feature>
<keyword evidence="4" id="KW-1185">Reference proteome</keyword>
<dbReference type="Pfam" id="PF07883">
    <property type="entry name" value="Cupin_2"/>
    <property type="match status" value="1"/>
</dbReference>
<dbReference type="SUPFAM" id="SSF51182">
    <property type="entry name" value="RmlC-like cupins"/>
    <property type="match status" value="1"/>
</dbReference>
<evidence type="ECO:0000313" key="3">
    <source>
        <dbReference type="EMBL" id="KAK9421457.1"/>
    </source>
</evidence>
<dbReference type="Gene3D" id="2.60.120.10">
    <property type="entry name" value="Jelly Rolls"/>
    <property type="match status" value="1"/>
</dbReference>
<evidence type="ECO:0000256" key="1">
    <source>
        <dbReference type="SAM" id="MobiDB-lite"/>
    </source>
</evidence>
<feature type="compositionally biased region" description="Low complexity" evidence="1">
    <location>
        <begin position="289"/>
        <end position="301"/>
    </location>
</feature>